<keyword evidence="4" id="KW-1185">Reference proteome</keyword>
<evidence type="ECO:0000313" key="3">
    <source>
        <dbReference type="EMBL" id="STO31715.1"/>
    </source>
</evidence>
<sequence length="267" mass="29825">MKKIGIIVGNGKLPIYFLKEAEKQNIDVFPLGLFDTIDDRIKAHKNFVSFNIGEVGSIVKYFLLNDIDEIVMLGKVEKDIIFKDIKLDRFGEELLKRLPDRKDETLLFAVIGFFRLNGIKVLPQNHLLENFMFRDECYTKIVPSDEDRKTIKIGIEAAKALSEVDAGQTVVCKDSSVVALEGIEGTDKTIKRAGELAGSGCIIVKMSRPQQDMRVDIPAVGIETIKRAIEIGARGIVGEAGRMLFLNRDEAIRLAEENSLFILGIKV</sequence>
<organism evidence="3 4">
    <name type="scientific">Fusobacterium necrogenes</name>
    <dbReference type="NCBI Taxonomy" id="858"/>
    <lineage>
        <taxon>Bacteria</taxon>
        <taxon>Fusobacteriati</taxon>
        <taxon>Fusobacteriota</taxon>
        <taxon>Fusobacteriia</taxon>
        <taxon>Fusobacteriales</taxon>
        <taxon>Fusobacteriaceae</taxon>
        <taxon>Fusobacterium</taxon>
    </lineage>
</organism>
<gene>
    <name evidence="3" type="ORF">NCTC10723_01172</name>
</gene>
<dbReference type="Pfam" id="PF17930">
    <property type="entry name" value="LpxI_N"/>
    <property type="match status" value="1"/>
</dbReference>
<dbReference type="Gene3D" id="3.40.50.20">
    <property type="match status" value="1"/>
</dbReference>
<dbReference type="InterPro" id="IPR043167">
    <property type="entry name" value="LpxI_C_sf"/>
</dbReference>
<feature type="domain" description="LpxI N-terminal" evidence="2">
    <location>
        <begin position="3"/>
        <end position="130"/>
    </location>
</feature>
<feature type="domain" description="LpxI C-terminal" evidence="1">
    <location>
        <begin position="137"/>
        <end position="262"/>
    </location>
</feature>
<dbReference type="PANTHER" id="PTHR39962">
    <property type="entry name" value="BLL4848 PROTEIN"/>
    <property type="match status" value="1"/>
</dbReference>
<evidence type="ECO:0000313" key="4">
    <source>
        <dbReference type="Proteomes" id="UP000255328"/>
    </source>
</evidence>
<dbReference type="EMBL" id="UGGU01000003">
    <property type="protein sequence ID" value="STO31715.1"/>
    <property type="molecule type" value="Genomic_DNA"/>
</dbReference>
<dbReference type="InterPro" id="IPR041255">
    <property type="entry name" value="LpxI_N"/>
</dbReference>
<name>A0A377GXQ4_9FUSO</name>
<dbReference type="Gene3D" id="3.40.140.80">
    <property type="match status" value="1"/>
</dbReference>
<proteinExistence type="predicted"/>
<accession>A0A377GXQ4</accession>
<dbReference type="AlphaFoldDB" id="A0A377GXQ4"/>
<dbReference type="Proteomes" id="UP000255328">
    <property type="component" value="Unassembled WGS sequence"/>
</dbReference>
<evidence type="ECO:0000259" key="2">
    <source>
        <dbReference type="Pfam" id="PF17930"/>
    </source>
</evidence>
<dbReference type="RefSeq" id="WP_115270271.1">
    <property type="nucleotide sequence ID" value="NZ_CASFEE010000006.1"/>
</dbReference>
<reference evidence="3 4" key="1">
    <citation type="submission" date="2018-06" db="EMBL/GenBank/DDBJ databases">
        <authorList>
            <consortium name="Pathogen Informatics"/>
            <person name="Doyle S."/>
        </authorList>
    </citation>
    <scope>NUCLEOTIDE SEQUENCE [LARGE SCALE GENOMIC DNA]</scope>
    <source>
        <strain evidence="3 4">NCTC10723</strain>
    </source>
</reference>
<dbReference type="Pfam" id="PF06230">
    <property type="entry name" value="LpxI_C"/>
    <property type="match status" value="1"/>
</dbReference>
<evidence type="ECO:0000259" key="1">
    <source>
        <dbReference type="Pfam" id="PF06230"/>
    </source>
</evidence>
<dbReference type="OrthoDB" id="9789836at2"/>
<dbReference type="InterPro" id="IPR010415">
    <property type="entry name" value="LpxI_C"/>
</dbReference>
<protein>
    <submittedName>
        <fullName evidence="3">Uncharacterized protein conserved in bacteria</fullName>
    </submittedName>
</protein>
<dbReference type="PANTHER" id="PTHR39962:SF1">
    <property type="entry name" value="LPXI FAMILY PROTEIN"/>
    <property type="match status" value="1"/>
</dbReference>
<dbReference type="InterPro" id="IPR053174">
    <property type="entry name" value="LpxI"/>
</dbReference>